<organism evidence="2 3">
    <name type="scientific">Comamonas resistens</name>
    <dbReference type="NCBI Taxonomy" id="3046670"/>
    <lineage>
        <taxon>Bacteria</taxon>
        <taxon>Pseudomonadati</taxon>
        <taxon>Pseudomonadota</taxon>
        <taxon>Betaproteobacteria</taxon>
        <taxon>Burkholderiales</taxon>
        <taxon>Comamonadaceae</taxon>
        <taxon>Comamonas</taxon>
    </lineage>
</organism>
<reference evidence="2 3" key="1">
    <citation type="submission" date="2023-05" db="EMBL/GenBank/DDBJ databases">
        <authorList>
            <person name="Yin Y."/>
            <person name="Lu Z."/>
        </authorList>
    </citation>
    <scope>NUCLEOTIDE SEQUENCE [LARGE SCALE GENOMIC DNA]</scope>
    <source>
        <strain evidence="2 3">ZM22</strain>
    </source>
</reference>
<evidence type="ECO:0008006" key="4">
    <source>
        <dbReference type="Google" id="ProtNLM"/>
    </source>
</evidence>
<accession>A0ABY8SX35</accession>
<keyword evidence="1" id="KW-0175">Coiled coil</keyword>
<evidence type="ECO:0000313" key="3">
    <source>
        <dbReference type="Proteomes" id="UP001240697"/>
    </source>
</evidence>
<dbReference type="EMBL" id="CP125947">
    <property type="protein sequence ID" value="WHS67538.1"/>
    <property type="molecule type" value="Genomic_DNA"/>
</dbReference>
<gene>
    <name evidence="2" type="ORF">QMY55_10700</name>
</gene>
<sequence length="212" mass="22915">MNSSSKTPPRFVPTLTEIVPVEVAKEEAGEDGSSSMRAHVPDAAADSLVIAAAPLAPFHSPWLADGLYVRGLPAAIPHDLPPLPESLPPQQPFADPSVEFQDSPVQGVEPLLEQRELESVQGESIADHADLVVEAAMDQADVQPGLDMQQQMLNQLMQHVEQVLDERLQAMIAAVVQQQTQSLAQRLREEMKSVLRQTLEQAVGTATASHKA</sequence>
<evidence type="ECO:0000313" key="2">
    <source>
        <dbReference type="EMBL" id="WHS67538.1"/>
    </source>
</evidence>
<name>A0ABY8SX35_9BURK</name>
<evidence type="ECO:0000256" key="1">
    <source>
        <dbReference type="SAM" id="Coils"/>
    </source>
</evidence>
<dbReference type="RefSeq" id="WP_283488564.1">
    <property type="nucleotide sequence ID" value="NZ_CP125947.1"/>
</dbReference>
<proteinExistence type="predicted"/>
<feature type="coiled-coil region" evidence="1">
    <location>
        <begin position="146"/>
        <end position="197"/>
    </location>
</feature>
<protein>
    <recommendedName>
        <fullName evidence="4">DUF2486 family protein</fullName>
    </recommendedName>
</protein>
<dbReference type="Proteomes" id="UP001240697">
    <property type="component" value="Chromosome"/>
</dbReference>
<keyword evidence="3" id="KW-1185">Reference proteome</keyword>